<keyword evidence="1" id="KW-0378">Hydrolase</keyword>
<keyword evidence="5" id="KW-1185">Reference proteome</keyword>
<gene>
    <name evidence="4" type="ORF">E0H50_29100</name>
</gene>
<dbReference type="Proteomes" id="UP000292695">
    <property type="component" value="Unassembled WGS sequence"/>
</dbReference>
<evidence type="ECO:0000256" key="2">
    <source>
        <dbReference type="SAM" id="MobiDB-lite"/>
    </source>
</evidence>
<organism evidence="4 5">
    <name type="scientific">Kribbella sindirgiensis</name>
    <dbReference type="NCBI Taxonomy" id="1124744"/>
    <lineage>
        <taxon>Bacteria</taxon>
        <taxon>Bacillati</taxon>
        <taxon>Actinomycetota</taxon>
        <taxon>Actinomycetes</taxon>
        <taxon>Propionibacteriales</taxon>
        <taxon>Kribbellaceae</taxon>
        <taxon>Kribbella</taxon>
    </lineage>
</organism>
<evidence type="ECO:0000313" key="4">
    <source>
        <dbReference type="EMBL" id="TCC28372.1"/>
    </source>
</evidence>
<dbReference type="SMART" id="SM00495">
    <property type="entry name" value="ChtBD3"/>
    <property type="match status" value="1"/>
</dbReference>
<dbReference type="SUPFAM" id="SSF51055">
    <property type="entry name" value="Carbohydrate binding domain"/>
    <property type="match status" value="1"/>
</dbReference>
<dbReference type="CDD" id="cd12215">
    <property type="entry name" value="ChiC_BD"/>
    <property type="match status" value="1"/>
</dbReference>
<proteinExistence type="predicted"/>
<evidence type="ECO:0000259" key="3">
    <source>
        <dbReference type="SMART" id="SM00495"/>
    </source>
</evidence>
<protein>
    <recommendedName>
        <fullName evidence="3">Chitin-binding type-3 domain-containing protein</fullName>
    </recommendedName>
</protein>
<dbReference type="GO" id="GO:0004553">
    <property type="term" value="F:hydrolase activity, hydrolyzing O-glycosyl compounds"/>
    <property type="evidence" value="ECO:0007669"/>
    <property type="project" value="InterPro"/>
</dbReference>
<feature type="region of interest" description="Disordered" evidence="2">
    <location>
        <begin position="1"/>
        <end position="54"/>
    </location>
</feature>
<dbReference type="AlphaFoldDB" id="A0A4V6N3Y6"/>
<feature type="compositionally biased region" description="Pro residues" evidence="2">
    <location>
        <begin position="41"/>
        <end position="50"/>
    </location>
</feature>
<evidence type="ECO:0000256" key="1">
    <source>
        <dbReference type="ARBA" id="ARBA00022801"/>
    </source>
</evidence>
<dbReference type="Gene3D" id="2.10.10.20">
    <property type="entry name" value="Carbohydrate-binding module superfamily 5/12"/>
    <property type="match status" value="1"/>
</dbReference>
<comment type="caution">
    <text evidence="4">The sequence shown here is derived from an EMBL/GenBank/DDBJ whole genome shotgun (WGS) entry which is preliminary data.</text>
</comment>
<sequence length="104" mass="11286">MPHATAPQTRARRTVQHAPTPSSGRAGTGTTGRTARRTRLSPPPTPPTSPPSADYVDAVAWNWGTVYLEGQRAKHKSKLWPVNWWTQGSEPGLTAQWSEVGPCS</sequence>
<dbReference type="OrthoDB" id="3404894at2"/>
<name>A0A4V6N3Y6_9ACTN</name>
<dbReference type="GO" id="GO:0005975">
    <property type="term" value="P:carbohydrate metabolic process"/>
    <property type="evidence" value="ECO:0007669"/>
    <property type="project" value="InterPro"/>
</dbReference>
<dbReference type="GO" id="GO:0030246">
    <property type="term" value="F:carbohydrate binding"/>
    <property type="evidence" value="ECO:0007669"/>
    <property type="project" value="InterPro"/>
</dbReference>
<dbReference type="InterPro" id="IPR003610">
    <property type="entry name" value="CBM5/12"/>
</dbReference>
<dbReference type="GO" id="GO:0005576">
    <property type="term" value="C:extracellular region"/>
    <property type="evidence" value="ECO:0007669"/>
    <property type="project" value="InterPro"/>
</dbReference>
<dbReference type="InterPro" id="IPR036573">
    <property type="entry name" value="CBM_sf_5/12"/>
</dbReference>
<accession>A0A4V6N3Y6</accession>
<feature type="domain" description="Chitin-binding type-3" evidence="3">
    <location>
        <begin position="58"/>
        <end position="100"/>
    </location>
</feature>
<reference evidence="4 5" key="1">
    <citation type="submission" date="2019-02" db="EMBL/GenBank/DDBJ databases">
        <title>Kribbella capetownensis sp. nov. and Kribbella speibonae sp. nov., isolated from soil.</title>
        <authorList>
            <person name="Curtis S.M."/>
            <person name="Norton I."/>
            <person name="Everest G.J."/>
            <person name="Meyers P.R."/>
        </authorList>
    </citation>
    <scope>NUCLEOTIDE SEQUENCE [LARGE SCALE GENOMIC DNA]</scope>
    <source>
        <strain evidence="4 5">DSM 27082</strain>
    </source>
</reference>
<dbReference type="EMBL" id="SJKA01000012">
    <property type="protein sequence ID" value="TCC28372.1"/>
    <property type="molecule type" value="Genomic_DNA"/>
</dbReference>
<evidence type="ECO:0000313" key="5">
    <source>
        <dbReference type="Proteomes" id="UP000292695"/>
    </source>
</evidence>